<evidence type="ECO:0000313" key="2">
    <source>
        <dbReference type="EMBL" id="BAU22637.1"/>
    </source>
</evidence>
<dbReference type="InterPro" id="IPR002625">
    <property type="entry name" value="Smr_dom"/>
</dbReference>
<sequence length="158" mass="18391">MVKPFREKNFYYSISPKEPFKIREKEWPPHKIEIKLPLTSEYMEGKRKSVNPETLWKLKEGYFSIQATLNLRGLFLEEARLLFEDFMENALKKGLSCVLIIHGRGLSSRGEPVLKKKVREWLERGPFRKFVLAYASARPCDGGLGATYVLLSSRPLKR</sequence>
<evidence type="ECO:0000313" key="3">
    <source>
        <dbReference type="Proteomes" id="UP000068196"/>
    </source>
</evidence>
<dbReference type="InterPro" id="IPR036063">
    <property type="entry name" value="Smr_dom_sf"/>
</dbReference>
<keyword evidence="3" id="KW-1185">Reference proteome</keyword>
<dbReference type="PANTHER" id="PTHR35562:SF2">
    <property type="entry name" value="DNA ENDONUCLEASE SMRA-RELATED"/>
    <property type="match status" value="1"/>
</dbReference>
<feature type="domain" description="Smr" evidence="1">
    <location>
        <begin position="69"/>
        <end position="152"/>
    </location>
</feature>
<dbReference type="Gene3D" id="3.30.1370.110">
    <property type="match status" value="1"/>
</dbReference>
<dbReference type="EMBL" id="AP014945">
    <property type="protein sequence ID" value="BAU22637.1"/>
    <property type="molecule type" value="Genomic_DNA"/>
</dbReference>
<dbReference type="Proteomes" id="UP000068196">
    <property type="component" value="Chromosome"/>
</dbReference>
<dbReference type="SMART" id="SM00463">
    <property type="entry name" value="SMR"/>
    <property type="match status" value="1"/>
</dbReference>
<dbReference type="STRING" id="1653476.THC_0237"/>
<dbReference type="PATRIC" id="fig|1653476.3.peg.242"/>
<proteinExistence type="predicted"/>
<dbReference type="PANTHER" id="PTHR35562">
    <property type="entry name" value="DNA ENDONUCLEASE SMRA-RELATED"/>
    <property type="match status" value="1"/>
</dbReference>
<name>A0A0U4W0E8_9BACT</name>
<reference evidence="2 3" key="1">
    <citation type="journal article" date="2016" name="Int. J. Syst. Evol. Microbiol.">
        <title>Caldimicrobium thiodismutans sp. nov., a sulfur-disproportionating bacterium isolated from a hot spring, and emended description of the genus Caldimicrobium.</title>
        <authorList>
            <person name="Kojima H."/>
            <person name="Umezawa K."/>
            <person name="Fukui M."/>
        </authorList>
    </citation>
    <scope>NUCLEOTIDE SEQUENCE [LARGE SCALE GENOMIC DNA]</scope>
    <source>
        <strain evidence="2 3">TF1</strain>
    </source>
</reference>
<protein>
    <recommendedName>
        <fullName evidence="1">Smr domain-containing protein</fullName>
    </recommendedName>
</protein>
<dbReference type="AlphaFoldDB" id="A0A0U4W0E8"/>
<evidence type="ECO:0000259" key="1">
    <source>
        <dbReference type="PROSITE" id="PS50828"/>
    </source>
</evidence>
<dbReference type="KEGG" id="cthi:THC_0237"/>
<dbReference type="SUPFAM" id="SSF160443">
    <property type="entry name" value="SMR domain-like"/>
    <property type="match status" value="1"/>
</dbReference>
<dbReference type="Pfam" id="PF01713">
    <property type="entry name" value="Smr"/>
    <property type="match status" value="1"/>
</dbReference>
<dbReference type="PROSITE" id="PS50828">
    <property type="entry name" value="SMR"/>
    <property type="match status" value="1"/>
</dbReference>
<organism evidence="2 3">
    <name type="scientific">Caldimicrobium thiodismutans</name>
    <dbReference type="NCBI Taxonomy" id="1653476"/>
    <lineage>
        <taxon>Bacteria</taxon>
        <taxon>Pseudomonadati</taxon>
        <taxon>Thermodesulfobacteriota</taxon>
        <taxon>Thermodesulfobacteria</taxon>
        <taxon>Thermodesulfobacteriales</taxon>
        <taxon>Thermodesulfobacteriaceae</taxon>
        <taxon>Caldimicrobium</taxon>
    </lineage>
</organism>
<reference evidence="3" key="2">
    <citation type="journal article" date="2016" name="Int. J. Syst. Evol. Microbiol.">
        <title>Caldimicrobium thiodismutans sp. nov., a sulfur-disproportionating bacterium isolated from a hot spring.</title>
        <authorList>
            <person name="Kojima H."/>
            <person name="Umezawa K."/>
            <person name="Fukui M."/>
        </authorList>
    </citation>
    <scope>NUCLEOTIDE SEQUENCE [LARGE SCALE GENOMIC DNA]</scope>
    <source>
        <strain evidence="3">TF1</strain>
    </source>
</reference>
<accession>A0A0U4W0E8</accession>
<gene>
    <name evidence="2" type="ORF">THC_0237</name>
</gene>